<sequence length="193" mass="21002">MVAPGLENSHSLAVGIQYSPIGVNPYSDEKSPSIAPSTSGYQYPLYRTRPYDPEVESVLSDVSSLTESVASLSSFSTSTSSGSIPSRSVSHSSPTRRSSMTARRGSVGWGSIIEESGEYQEIGEYPMVGRGAEYSNGGAKQPNVDGSPIDERVDDQRLARIAEVDMDVKRIYSPEIDAKRRSREGQCWLGKHY</sequence>
<reference evidence="2 3" key="1">
    <citation type="journal article" date="2018" name="Nat. Ecol. Evol.">
        <title>Pezizomycetes genomes reveal the molecular basis of ectomycorrhizal truffle lifestyle.</title>
        <authorList>
            <person name="Murat C."/>
            <person name="Payen T."/>
            <person name="Noel B."/>
            <person name="Kuo A."/>
            <person name="Morin E."/>
            <person name="Chen J."/>
            <person name="Kohler A."/>
            <person name="Krizsan K."/>
            <person name="Balestrini R."/>
            <person name="Da Silva C."/>
            <person name="Montanini B."/>
            <person name="Hainaut M."/>
            <person name="Levati E."/>
            <person name="Barry K.W."/>
            <person name="Belfiori B."/>
            <person name="Cichocki N."/>
            <person name="Clum A."/>
            <person name="Dockter R.B."/>
            <person name="Fauchery L."/>
            <person name="Guy J."/>
            <person name="Iotti M."/>
            <person name="Le Tacon F."/>
            <person name="Lindquist E.A."/>
            <person name="Lipzen A."/>
            <person name="Malagnac F."/>
            <person name="Mello A."/>
            <person name="Molinier V."/>
            <person name="Miyauchi S."/>
            <person name="Poulain J."/>
            <person name="Riccioni C."/>
            <person name="Rubini A."/>
            <person name="Sitrit Y."/>
            <person name="Splivallo R."/>
            <person name="Traeger S."/>
            <person name="Wang M."/>
            <person name="Zifcakova L."/>
            <person name="Wipf D."/>
            <person name="Zambonelli A."/>
            <person name="Paolocci F."/>
            <person name="Nowrousian M."/>
            <person name="Ottonello S."/>
            <person name="Baldrian P."/>
            <person name="Spatafora J.W."/>
            <person name="Henrissat B."/>
            <person name="Nagy L.G."/>
            <person name="Aury J.M."/>
            <person name="Wincker P."/>
            <person name="Grigoriev I.V."/>
            <person name="Bonfante P."/>
            <person name="Martin F.M."/>
        </authorList>
    </citation>
    <scope>NUCLEOTIDE SEQUENCE [LARGE SCALE GENOMIC DNA]</scope>
    <source>
        <strain evidence="2 3">ATCC MYA-4762</strain>
    </source>
</reference>
<dbReference type="InParanoid" id="A0A3N4M3C2"/>
<dbReference type="OrthoDB" id="10464652at2759"/>
<proteinExistence type="predicted"/>
<organism evidence="2 3">
    <name type="scientific">Terfezia boudieri ATCC MYA-4762</name>
    <dbReference type="NCBI Taxonomy" id="1051890"/>
    <lineage>
        <taxon>Eukaryota</taxon>
        <taxon>Fungi</taxon>
        <taxon>Dikarya</taxon>
        <taxon>Ascomycota</taxon>
        <taxon>Pezizomycotina</taxon>
        <taxon>Pezizomycetes</taxon>
        <taxon>Pezizales</taxon>
        <taxon>Pezizaceae</taxon>
        <taxon>Terfezia</taxon>
    </lineage>
</organism>
<protein>
    <submittedName>
        <fullName evidence="2">Uncharacterized protein</fullName>
    </submittedName>
</protein>
<gene>
    <name evidence="2" type="ORF">L211DRAFT_32529</name>
</gene>
<feature type="region of interest" description="Disordered" evidence="1">
    <location>
        <begin position="25"/>
        <end position="47"/>
    </location>
</feature>
<feature type="region of interest" description="Disordered" evidence="1">
    <location>
        <begin position="70"/>
        <end position="105"/>
    </location>
</feature>
<dbReference type="Proteomes" id="UP000267821">
    <property type="component" value="Unassembled WGS sequence"/>
</dbReference>
<dbReference type="EMBL" id="ML121527">
    <property type="protein sequence ID" value="RPB29666.1"/>
    <property type="molecule type" value="Genomic_DNA"/>
</dbReference>
<dbReference type="AlphaFoldDB" id="A0A3N4M3C2"/>
<feature type="compositionally biased region" description="Low complexity" evidence="1">
    <location>
        <begin position="70"/>
        <end position="101"/>
    </location>
</feature>
<keyword evidence="3" id="KW-1185">Reference proteome</keyword>
<evidence type="ECO:0000313" key="3">
    <source>
        <dbReference type="Proteomes" id="UP000267821"/>
    </source>
</evidence>
<evidence type="ECO:0000256" key="1">
    <source>
        <dbReference type="SAM" id="MobiDB-lite"/>
    </source>
</evidence>
<evidence type="ECO:0000313" key="2">
    <source>
        <dbReference type="EMBL" id="RPB29666.1"/>
    </source>
</evidence>
<accession>A0A3N4M3C2</accession>
<name>A0A3N4M3C2_9PEZI</name>